<evidence type="ECO:0000313" key="2">
    <source>
        <dbReference type="Proteomes" id="UP000192486"/>
    </source>
</evidence>
<keyword evidence="2" id="KW-1185">Reference proteome</keyword>
<dbReference type="Proteomes" id="UP000192486">
    <property type="component" value="Chromosome"/>
</dbReference>
<gene>
    <name evidence="1" type="ORF">SporoS204_14325</name>
</gene>
<sequence length="480" mass="54962">MKVIIRLVFLLAAVNGGLVYLHYSQSVNANGEDADSGTFRQEIEVINRADGLYIRHHFYNLSEGRHEIIWPEESVERGCEAEDSSSCARLNDSNVAFEEGELDQQSVVYKLPKKTPLTGRKLFKKPFVVLQGAKPLTTVLHVTDEQSVGGMWVTGLERVGKENKERITYRLYRGVGFVNELYWQPEDVPLAYSSNKLTIFGEGIDKKYNDRLVKMLEAIGGNHVSVVLASGNRPLYAERFIVEKTGNISKVIKQVARMSVHSRFILQADEPSMSSMIASILGDAPVGTKAEQAAFTRLKKSISAEQYQTFRQNVQEKIGKKLSSSDLDQSLSKILAFDTQYFHMTMKEQRYNYPFLLLDPRTVLLDGEEVPEVKVIVKEDTSFYPAEELLSKMGYSMRSNEQSIYFDGPNRTYRFSKLEPFYVMNGSKFDYTEKPYTSINKKLYFDENWLRRIFFVLIDKSDETISIEQIEKMIKEMGKE</sequence>
<dbReference type="EMBL" id="CP015108">
    <property type="protein sequence ID" value="ARF15224.1"/>
    <property type="molecule type" value="Genomic_DNA"/>
</dbReference>
<evidence type="ECO:0000313" key="1">
    <source>
        <dbReference type="EMBL" id="ARF15224.1"/>
    </source>
</evidence>
<proteinExistence type="predicted"/>
<protein>
    <submittedName>
        <fullName evidence="1">Uncharacterized protein</fullName>
    </submittedName>
</protein>
<name>A0ABN4YT48_SPOUR</name>
<reference evidence="1 2" key="1">
    <citation type="submission" date="2016-04" db="EMBL/GenBank/DDBJ databases">
        <title>Comparative Genomics and Epigenetics of Sporosarcina ureae.</title>
        <authorList>
            <person name="Oliver A.S."/>
            <person name="Cooper K.K."/>
        </authorList>
    </citation>
    <scope>NUCLEOTIDE SEQUENCE [LARGE SCALE GENOMIC DNA]</scope>
    <source>
        <strain evidence="1 2">S204</strain>
    </source>
</reference>
<accession>A0ABN4YT48</accession>
<organism evidence="1 2">
    <name type="scientific">Sporosarcina ureae</name>
    <dbReference type="NCBI Taxonomy" id="1571"/>
    <lineage>
        <taxon>Bacteria</taxon>
        <taxon>Bacillati</taxon>
        <taxon>Bacillota</taxon>
        <taxon>Bacilli</taxon>
        <taxon>Bacillales</taxon>
        <taxon>Caryophanaceae</taxon>
        <taxon>Sporosarcina</taxon>
    </lineage>
</organism>
<dbReference type="RefSeq" id="WP_029052393.1">
    <property type="nucleotide sequence ID" value="NZ_CP015108.1"/>
</dbReference>